<evidence type="ECO:0000313" key="2">
    <source>
        <dbReference type="EMBL" id="TKW10279.1"/>
    </source>
</evidence>
<name>A0A4U6U9Z6_SETVI</name>
<sequence>MVKEKELPDVAAMPQSSSSHARRGGISRSSSSSAASAANIPSPPPSRPNPAPNPEAEPSSSSVPSVAVAEPLCRRRARAREKKRPRERALALAAFLARRALAGKRPRPSTIPHLQVRGARVSPWRGGVECSVEASSSHGRPGPGLFLLFPAGAGRWRRQSMASANYRVLLELRDIPTTDAAAARAVAWRMDDPDTAKSESDTGGNARVGVRVIRRSIMAQPDTDTHERSHAVVIDVADDEPPRCCCVCTDPLDWVAVGSIRFFGGDRRFCVCRTRCPTVLVTRAAAAATDGASRQRGFYYYHAGTGPRFNDRRQYRKAVKMCVKPSCPALAANNKPQMICVDT</sequence>
<dbReference type="Gramene" id="TKW10279">
    <property type="protein sequence ID" value="TKW10279"/>
    <property type="gene ID" value="SEVIR_6G152300v2"/>
</dbReference>
<evidence type="ECO:0000256" key="1">
    <source>
        <dbReference type="SAM" id="MobiDB-lite"/>
    </source>
</evidence>
<feature type="compositionally biased region" description="Low complexity" evidence="1">
    <location>
        <begin position="26"/>
        <end position="40"/>
    </location>
</feature>
<organism evidence="2 3">
    <name type="scientific">Setaria viridis</name>
    <name type="common">Green bristlegrass</name>
    <name type="synonym">Setaria italica subsp. viridis</name>
    <dbReference type="NCBI Taxonomy" id="4556"/>
    <lineage>
        <taxon>Eukaryota</taxon>
        <taxon>Viridiplantae</taxon>
        <taxon>Streptophyta</taxon>
        <taxon>Embryophyta</taxon>
        <taxon>Tracheophyta</taxon>
        <taxon>Spermatophyta</taxon>
        <taxon>Magnoliopsida</taxon>
        <taxon>Liliopsida</taxon>
        <taxon>Poales</taxon>
        <taxon>Poaceae</taxon>
        <taxon>PACMAD clade</taxon>
        <taxon>Panicoideae</taxon>
        <taxon>Panicodae</taxon>
        <taxon>Paniceae</taxon>
        <taxon>Cenchrinae</taxon>
        <taxon>Setaria</taxon>
    </lineage>
</organism>
<dbReference type="AlphaFoldDB" id="A0A4U6U9Z6"/>
<reference evidence="2" key="1">
    <citation type="submission" date="2019-03" db="EMBL/GenBank/DDBJ databases">
        <title>WGS assembly of Setaria viridis.</title>
        <authorList>
            <person name="Huang P."/>
            <person name="Jenkins J."/>
            <person name="Grimwood J."/>
            <person name="Barry K."/>
            <person name="Healey A."/>
            <person name="Mamidi S."/>
            <person name="Sreedasyam A."/>
            <person name="Shu S."/>
            <person name="Feldman M."/>
            <person name="Wu J."/>
            <person name="Yu Y."/>
            <person name="Chen C."/>
            <person name="Johnson J."/>
            <person name="Rokhsar D."/>
            <person name="Baxter I."/>
            <person name="Schmutz J."/>
            <person name="Brutnell T."/>
            <person name="Kellogg E."/>
        </authorList>
    </citation>
    <scope>NUCLEOTIDE SEQUENCE [LARGE SCALE GENOMIC DNA]</scope>
</reference>
<proteinExistence type="predicted"/>
<feature type="region of interest" description="Disordered" evidence="1">
    <location>
        <begin position="1"/>
        <end position="68"/>
    </location>
</feature>
<gene>
    <name evidence="2" type="ORF">SEVIR_6G152300v2</name>
</gene>
<evidence type="ECO:0000313" key="3">
    <source>
        <dbReference type="Proteomes" id="UP000298652"/>
    </source>
</evidence>
<keyword evidence="3" id="KW-1185">Reference proteome</keyword>
<accession>A0A4U6U9Z6</accession>
<feature type="compositionally biased region" description="Pro residues" evidence="1">
    <location>
        <begin position="41"/>
        <end position="55"/>
    </location>
</feature>
<dbReference type="EMBL" id="CM016557">
    <property type="protein sequence ID" value="TKW10279.1"/>
    <property type="molecule type" value="Genomic_DNA"/>
</dbReference>
<dbReference type="Proteomes" id="UP000298652">
    <property type="component" value="Chromosome 6"/>
</dbReference>
<feature type="compositionally biased region" description="Low complexity" evidence="1">
    <location>
        <begin position="56"/>
        <end position="68"/>
    </location>
</feature>
<protein>
    <submittedName>
        <fullName evidence="2">Uncharacterized protein</fullName>
    </submittedName>
</protein>